<dbReference type="Gene3D" id="3.40.50.300">
    <property type="entry name" value="P-loop containing nucleotide triphosphate hydrolases"/>
    <property type="match status" value="1"/>
</dbReference>
<dbReference type="KEGG" id="hdn:Hden_0015"/>
<keyword evidence="3" id="KW-0645">Protease</keyword>
<accession>D8JPF2</accession>
<feature type="compositionally biased region" description="Basic and acidic residues" evidence="1">
    <location>
        <begin position="10"/>
        <end position="23"/>
    </location>
</feature>
<dbReference type="eggNOG" id="COG0470">
    <property type="taxonomic scope" value="Bacteria"/>
</dbReference>
<dbReference type="InterPro" id="IPR041699">
    <property type="entry name" value="AAA_32"/>
</dbReference>
<dbReference type="SUPFAM" id="SSF52540">
    <property type="entry name" value="P-loop containing nucleoside triphosphate hydrolases"/>
    <property type="match status" value="1"/>
</dbReference>
<gene>
    <name evidence="3" type="ordered locus">Hden_0015</name>
</gene>
<proteinExistence type="predicted"/>
<dbReference type="Proteomes" id="UP000002033">
    <property type="component" value="Chromosome"/>
</dbReference>
<dbReference type="HOGENOM" id="CLU_475509_0_0_5"/>
<sequence length="573" mass="60865">MVFWRNRSAKKADTPVVAEERAVESAAQTDTASAQASETPPPSLPQTNVVTLVTSRLADRLAGVASTAGQIEVQDTKSIKPPQVPAEPAPIAPASQPHVFGQKRAVAKIRAALNAKPGEHLLVLGEPGTGRLALAEELAADTARNAADDWIYVVERHTPTRAKAFAIPHGKAAELVRDLRAAIDKATVAFERHAKSDEHRISLDLLEEEIRYLGDKAVDEVRRRAESQNIAVVKSLDGYVLAPMHEGRVVRSDVFRALPEALKRNVEAKITTLESELQSIVATLPNVEFEASEKYEALVRQTALRAIRPSLVALKRAHEDDQSIVAAIDAVEDAFVASSTSGGAGQHAAMPLNLAGEDGDEVRKVVTVRHVSPVDLLGEIGRDALGRPAHVPGQLARAGSGFVIIEAWRLAADPKAWSALSAALASREITPLSGAGLSIKADPVPLAATIILIADEQSWSKLEAIEPGIARHFPHVAKLSAAVPLADMPETEFSMGAARLASNNALRPLAQSVAPIIYKDAVRRGGGRVSLSCTALLHLLKDADAVAGTRDAAQIRASDVTEALAHRADGETP</sequence>
<evidence type="ECO:0000259" key="2">
    <source>
        <dbReference type="Pfam" id="PF13654"/>
    </source>
</evidence>
<evidence type="ECO:0000256" key="1">
    <source>
        <dbReference type="SAM" id="MobiDB-lite"/>
    </source>
</evidence>
<protein>
    <submittedName>
        <fullName evidence="3">ATP-dependent protease-like protein</fullName>
    </submittedName>
</protein>
<dbReference type="RefSeq" id="WP_013214062.1">
    <property type="nucleotide sequence ID" value="NC_014313.1"/>
</dbReference>
<dbReference type="GO" id="GO:0006508">
    <property type="term" value="P:proteolysis"/>
    <property type="evidence" value="ECO:0007669"/>
    <property type="project" value="UniProtKB-KW"/>
</dbReference>
<dbReference type="GO" id="GO:0008233">
    <property type="term" value="F:peptidase activity"/>
    <property type="evidence" value="ECO:0007669"/>
    <property type="project" value="UniProtKB-KW"/>
</dbReference>
<dbReference type="AlphaFoldDB" id="D8JPF2"/>
<dbReference type="OrthoDB" id="9758568at2"/>
<feature type="domain" description="Lon protease AAA" evidence="2">
    <location>
        <begin position="391"/>
        <end position="479"/>
    </location>
</feature>
<dbReference type="eggNOG" id="COG1067">
    <property type="taxonomic scope" value="Bacteria"/>
</dbReference>
<evidence type="ECO:0000313" key="4">
    <source>
        <dbReference type="Proteomes" id="UP000002033"/>
    </source>
</evidence>
<evidence type="ECO:0000313" key="3">
    <source>
        <dbReference type="EMBL" id="ADJ21843.1"/>
    </source>
</evidence>
<reference evidence="4" key="1">
    <citation type="journal article" date="2011" name="J. Bacteriol.">
        <title>Genome sequences of eight morphologically diverse alphaproteobacteria.</title>
        <authorList>
            <consortium name="US DOE Joint Genome Institute"/>
            <person name="Brown P.J."/>
            <person name="Kysela D.T."/>
            <person name="Buechlein A."/>
            <person name="Hemmerich C."/>
            <person name="Brun Y.V."/>
        </authorList>
    </citation>
    <scope>NUCLEOTIDE SEQUENCE [LARGE SCALE GENOMIC DNA]</scope>
    <source>
        <strain evidence="4">ATCC 51888 / DSM 1869 / NCIB 11706 / TK 0415</strain>
    </source>
</reference>
<dbReference type="STRING" id="582899.Hden_0015"/>
<name>D8JPF2_HYPDA</name>
<keyword evidence="4" id="KW-1185">Reference proteome</keyword>
<feature type="compositionally biased region" description="Low complexity" evidence="1">
    <location>
        <begin position="24"/>
        <end position="38"/>
    </location>
</feature>
<dbReference type="EMBL" id="CP002083">
    <property type="protein sequence ID" value="ADJ21843.1"/>
    <property type="molecule type" value="Genomic_DNA"/>
</dbReference>
<organism evidence="3 4">
    <name type="scientific">Hyphomicrobium denitrificans (strain ATCC 51888 / DSM 1869 / NCIMB 11706 / TK 0415)</name>
    <dbReference type="NCBI Taxonomy" id="582899"/>
    <lineage>
        <taxon>Bacteria</taxon>
        <taxon>Pseudomonadati</taxon>
        <taxon>Pseudomonadota</taxon>
        <taxon>Alphaproteobacteria</taxon>
        <taxon>Hyphomicrobiales</taxon>
        <taxon>Hyphomicrobiaceae</taxon>
        <taxon>Hyphomicrobium</taxon>
    </lineage>
</organism>
<dbReference type="Pfam" id="PF13654">
    <property type="entry name" value="AAA_32"/>
    <property type="match status" value="1"/>
</dbReference>
<keyword evidence="3" id="KW-0378">Hydrolase</keyword>
<dbReference type="InterPro" id="IPR027417">
    <property type="entry name" value="P-loop_NTPase"/>
</dbReference>
<feature type="region of interest" description="Disordered" evidence="1">
    <location>
        <begin position="1"/>
        <end position="46"/>
    </location>
</feature>